<keyword evidence="1" id="KW-1133">Transmembrane helix</keyword>
<evidence type="ECO:0000313" key="3">
    <source>
        <dbReference type="Proteomes" id="UP000198729"/>
    </source>
</evidence>
<dbReference type="AlphaFoldDB" id="A0A1G5SDN6"/>
<dbReference type="STRING" id="51642.NSMM_360033"/>
<dbReference type="OrthoDB" id="9787530at2"/>
<protein>
    <recommendedName>
        <fullName evidence="4">Cobalamin ABC transporter</fullName>
    </recommendedName>
</protein>
<dbReference type="RefSeq" id="WP_090285308.1">
    <property type="nucleotide sequence ID" value="NZ_FMWO01000043.1"/>
</dbReference>
<feature type="transmembrane region" description="Helical" evidence="1">
    <location>
        <begin position="37"/>
        <end position="63"/>
    </location>
</feature>
<gene>
    <name evidence="2" type="ORF">NSMM_360033</name>
</gene>
<keyword evidence="1" id="KW-0472">Membrane</keyword>
<evidence type="ECO:0008006" key="4">
    <source>
        <dbReference type="Google" id="ProtNLM"/>
    </source>
</evidence>
<feature type="transmembrane region" description="Helical" evidence="1">
    <location>
        <begin position="6"/>
        <end position="25"/>
    </location>
</feature>
<feature type="transmembrane region" description="Helical" evidence="1">
    <location>
        <begin position="115"/>
        <end position="138"/>
    </location>
</feature>
<proteinExistence type="predicted"/>
<evidence type="ECO:0000313" key="2">
    <source>
        <dbReference type="EMBL" id="SCZ85218.1"/>
    </source>
</evidence>
<dbReference type="EMBL" id="FMWO01000043">
    <property type="protein sequence ID" value="SCZ85218.1"/>
    <property type="molecule type" value="Genomic_DNA"/>
</dbReference>
<reference evidence="2 3" key="1">
    <citation type="submission" date="2016-10" db="EMBL/GenBank/DDBJ databases">
        <authorList>
            <person name="de Groot N.N."/>
        </authorList>
    </citation>
    <scope>NUCLEOTIDE SEQUENCE [LARGE SCALE GENOMIC DNA]</scope>
    <source>
        <strain evidence="2">1</strain>
    </source>
</reference>
<sequence length="194" mass="21759">MLVLSVRNQIIIGSVLAVLLIMTRSHHFSAMHTLPGASWAVFFLAGIYLRSVSSLPWLLALTWLLDFSAYKWGSGSSDYCLTYAYAFLLPAYGSLWLAGRWYVSQYQFSWRGLLPLFSSMAVGLVLCELFSSGGFYFFSGRFIEPTLIGFGQRFVNYFPLYVGSFLLYTVIAIGLHSIVKIIASNRSLRQVVNG</sequence>
<name>A0A1G5SDN6_9PROT</name>
<keyword evidence="3" id="KW-1185">Reference proteome</keyword>
<dbReference type="Proteomes" id="UP000198729">
    <property type="component" value="Unassembled WGS sequence"/>
</dbReference>
<organism evidence="2 3">
    <name type="scientific">Nitrosomonas mobilis</name>
    <dbReference type="NCBI Taxonomy" id="51642"/>
    <lineage>
        <taxon>Bacteria</taxon>
        <taxon>Pseudomonadati</taxon>
        <taxon>Pseudomonadota</taxon>
        <taxon>Betaproteobacteria</taxon>
        <taxon>Nitrosomonadales</taxon>
        <taxon>Nitrosomonadaceae</taxon>
        <taxon>Nitrosomonas</taxon>
    </lineage>
</organism>
<feature type="transmembrane region" description="Helical" evidence="1">
    <location>
        <begin position="158"/>
        <end position="179"/>
    </location>
</feature>
<feature type="transmembrane region" description="Helical" evidence="1">
    <location>
        <begin position="83"/>
        <end position="103"/>
    </location>
</feature>
<keyword evidence="1" id="KW-0812">Transmembrane</keyword>
<evidence type="ECO:0000256" key="1">
    <source>
        <dbReference type="SAM" id="Phobius"/>
    </source>
</evidence>
<accession>A0A1G5SDN6</accession>